<dbReference type="GO" id="GO:0016787">
    <property type="term" value="F:hydrolase activity"/>
    <property type="evidence" value="ECO:0007669"/>
    <property type="project" value="UniProtKB-KW"/>
</dbReference>
<evidence type="ECO:0000256" key="1">
    <source>
        <dbReference type="ARBA" id="ARBA00008645"/>
    </source>
</evidence>
<keyword evidence="5" id="KW-1185">Reference proteome</keyword>
<dbReference type="OrthoDB" id="408373at2759"/>
<protein>
    <recommendedName>
        <fullName evidence="3">AB hydrolase-1 domain-containing protein</fullName>
    </recommendedName>
</protein>
<dbReference type="Proteomes" id="UP001141552">
    <property type="component" value="Unassembled WGS sequence"/>
</dbReference>
<dbReference type="AlphaFoldDB" id="A0A9Q0F2T6"/>
<accession>A0A9Q0F2T6</accession>
<evidence type="ECO:0000313" key="5">
    <source>
        <dbReference type="Proteomes" id="UP001141552"/>
    </source>
</evidence>
<sequence length="278" mass="30132">MEVLSGNGAGIFEALNGKIYGNGTQTLILSHGFGTDQSVWHYLIPYLACYFKVVVFDLVFAPNVKPNLYDPVKYSNFDGYAADLVNLLDELELDKTIYMGHSMSAMIGCIAAVKRPELFQHLILLGGSPRYLNDTGYDGGFSKAGIEGLFDAMSKNYSAWVPGFAPTAVLADDCAAIAEFEDTLGRINPKVALAVAKTVFLSDLRGVLPKVLVPCTIIQAKIDPVAPTFVAHYMKRNLGAPATVKILKTKGHLPQLTAYPLLLKVLKKALPARVPILV</sequence>
<organism evidence="4 5">
    <name type="scientific">Turnera subulata</name>
    <dbReference type="NCBI Taxonomy" id="218843"/>
    <lineage>
        <taxon>Eukaryota</taxon>
        <taxon>Viridiplantae</taxon>
        <taxon>Streptophyta</taxon>
        <taxon>Embryophyta</taxon>
        <taxon>Tracheophyta</taxon>
        <taxon>Spermatophyta</taxon>
        <taxon>Magnoliopsida</taxon>
        <taxon>eudicotyledons</taxon>
        <taxon>Gunneridae</taxon>
        <taxon>Pentapetalae</taxon>
        <taxon>rosids</taxon>
        <taxon>fabids</taxon>
        <taxon>Malpighiales</taxon>
        <taxon>Passifloraceae</taxon>
        <taxon>Turnera</taxon>
    </lineage>
</organism>
<evidence type="ECO:0000256" key="2">
    <source>
        <dbReference type="ARBA" id="ARBA00022801"/>
    </source>
</evidence>
<dbReference type="FunFam" id="3.40.50.1820:FF:000042">
    <property type="entry name" value="probable strigolactone esterase DAD2"/>
    <property type="match status" value="1"/>
</dbReference>
<reference evidence="4" key="2">
    <citation type="journal article" date="2023" name="Plants (Basel)">
        <title>Annotation of the Turnera subulata (Passifloraceae) Draft Genome Reveals the S-Locus Evolved after the Divergence of Turneroideae from Passifloroideae in a Stepwise Manner.</title>
        <authorList>
            <person name="Henning P.M."/>
            <person name="Roalson E.H."/>
            <person name="Mir W."/>
            <person name="McCubbin A.G."/>
            <person name="Shore J.S."/>
        </authorList>
    </citation>
    <scope>NUCLEOTIDE SEQUENCE</scope>
    <source>
        <strain evidence="4">F60SS</strain>
    </source>
</reference>
<dbReference type="InterPro" id="IPR029058">
    <property type="entry name" value="AB_hydrolase_fold"/>
</dbReference>
<dbReference type="PANTHER" id="PTHR43039">
    <property type="entry name" value="ESTERASE-RELATED"/>
    <property type="match status" value="1"/>
</dbReference>
<dbReference type="Gene3D" id="3.40.50.1820">
    <property type="entry name" value="alpha/beta hydrolase"/>
    <property type="match status" value="1"/>
</dbReference>
<feature type="domain" description="AB hydrolase-1" evidence="3">
    <location>
        <begin position="27"/>
        <end position="256"/>
    </location>
</feature>
<dbReference type="Pfam" id="PF12697">
    <property type="entry name" value="Abhydrolase_6"/>
    <property type="match status" value="1"/>
</dbReference>
<name>A0A9Q0F2T6_9ROSI</name>
<dbReference type="InterPro" id="IPR000073">
    <property type="entry name" value="AB_hydrolase_1"/>
</dbReference>
<comment type="similarity">
    <text evidence="1">Belongs to the AB hydrolase superfamily.</text>
</comment>
<reference evidence="4" key="1">
    <citation type="submission" date="2022-02" db="EMBL/GenBank/DDBJ databases">
        <authorList>
            <person name="Henning P.M."/>
            <person name="McCubbin A.G."/>
            <person name="Shore J.S."/>
        </authorList>
    </citation>
    <scope>NUCLEOTIDE SEQUENCE</scope>
    <source>
        <strain evidence="4">F60SS</strain>
        <tissue evidence="4">Leaves</tissue>
    </source>
</reference>
<evidence type="ECO:0000259" key="3">
    <source>
        <dbReference type="Pfam" id="PF12697"/>
    </source>
</evidence>
<dbReference type="EMBL" id="JAKUCV010007332">
    <property type="protein sequence ID" value="KAJ4823879.1"/>
    <property type="molecule type" value="Genomic_DNA"/>
</dbReference>
<keyword evidence="2" id="KW-0378">Hydrolase</keyword>
<proteinExistence type="inferred from homology"/>
<evidence type="ECO:0000313" key="4">
    <source>
        <dbReference type="EMBL" id="KAJ4823879.1"/>
    </source>
</evidence>
<gene>
    <name evidence="4" type="ORF">Tsubulata_010460</name>
</gene>
<comment type="caution">
    <text evidence="4">The sequence shown here is derived from an EMBL/GenBank/DDBJ whole genome shotgun (WGS) entry which is preliminary data.</text>
</comment>
<dbReference type="SUPFAM" id="SSF53474">
    <property type="entry name" value="alpha/beta-Hydrolases"/>
    <property type="match status" value="1"/>
</dbReference>